<keyword evidence="3" id="KW-1185">Reference proteome</keyword>
<reference evidence="2 3" key="1">
    <citation type="submission" date="2024-08" db="EMBL/GenBank/DDBJ databases">
        <authorList>
            <person name="Paterson S."/>
        </authorList>
    </citation>
    <scope>NUCLEOTIDE SEQUENCE [LARGE SCALE GENOMIC DNA]</scope>
</reference>
<dbReference type="AlphaFoldDB" id="A0ABC9HGA2"/>
<dbReference type="Proteomes" id="UP001189180">
    <property type="component" value="Unassembled WGS sequence"/>
</dbReference>
<comment type="caution">
    <text evidence="2">The sequence shown here is derived from an EMBL/GenBank/DDBJ whole genome shotgun (WGS) entry which is preliminary data.</text>
</comment>
<proteinExistence type="predicted"/>
<accession>A0ABC9HGA2</accession>
<sequence length="99" mass="11440">MLGHTFIAFSLTIALTTGLPNESIKRSAELKKEECERKFPECQSIYEIDEIPRENRVPTAVRHESKDSFTLCEILLKRCESEDKSQGVQRRSLRMLRLG</sequence>
<keyword evidence="1" id="KW-0732">Signal</keyword>
<evidence type="ECO:0000313" key="2">
    <source>
        <dbReference type="EMBL" id="CAM0512477.1"/>
    </source>
</evidence>
<dbReference type="EMBL" id="CANUEZ050000215">
    <property type="protein sequence ID" value="CAM0512477.1"/>
    <property type="molecule type" value="Genomic_DNA"/>
</dbReference>
<organism evidence="2 3">
    <name type="scientific">Fasciola hepatica</name>
    <name type="common">Liver fluke</name>
    <dbReference type="NCBI Taxonomy" id="6192"/>
    <lineage>
        <taxon>Eukaryota</taxon>
        <taxon>Metazoa</taxon>
        <taxon>Spiralia</taxon>
        <taxon>Lophotrochozoa</taxon>
        <taxon>Platyhelminthes</taxon>
        <taxon>Trematoda</taxon>
        <taxon>Digenea</taxon>
        <taxon>Plagiorchiida</taxon>
        <taxon>Echinostomata</taxon>
        <taxon>Echinostomatoidea</taxon>
        <taxon>Fasciolidae</taxon>
        <taxon>Fasciola</taxon>
    </lineage>
</organism>
<protein>
    <submittedName>
        <fullName evidence="2">Uncharacterized protein</fullName>
    </submittedName>
</protein>
<feature type="signal peptide" evidence="1">
    <location>
        <begin position="1"/>
        <end position="18"/>
    </location>
</feature>
<feature type="chain" id="PRO_5044787274" evidence="1">
    <location>
        <begin position="19"/>
        <end position="99"/>
    </location>
</feature>
<evidence type="ECO:0000256" key="1">
    <source>
        <dbReference type="SAM" id="SignalP"/>
    </source>
</evidence>
<gene>
    <name evidence="2" type="ORF">FHB240107_LOCUS8614</name>
</gene>
<name>A0ABC9HGA2_FASHE</name>
<evidence type="ECO:0000313" key="3">
    <source>
        <dbReference type="Proteomes" id="UP001189180"/>
    </source>
</evidence>